<protein>
    <recommendedName>
        <fullName evidence="5">Cyclin N-terminal domain-containing protein</fullName>
    </recommendedName>
</protein>
<feature type="region of interest" description="Disordered" evidence="2">
    <location>
        <begin position="118"/>
        <end position="142"/>
    </location>
</feature>
<dbReference type="Gene3D" id="1.10.472.10">
    <property type="entry name" value="Cyclin-like"/>
    <property type="match status" value="1"/>
</dbReference>
<keyword evidence="4" id="KW-1185">Reference proteome</keyword>
<evidence type="ECO:0000256" key="1">
    <source>
        <dbReference type="ARBA" id="ARBA00023127"/>
    </source>
</evidence>
<comment type="caution">
    <text evidence="3">The sequence shown here is derived from an EMBL/GenBank/DDBJ whole genome shotgun (WGS) entry which is preliminary data.</text>
</comment>
<dbReference type="InterPro" id="IPR036915">
    <property type="entry name" value="Cyclin-like_sf"/>
</dbReference>
<feature type="compositionally biased region" description="Basic and acidic residues" evidence="2">
    <location>
        <begin position="492"/>
        <end position="507"/>
    </location>
</feature>
<dbReference type="EMBL" id="BGPR01012030">
    <property type="protein sequence ID" value="GBN54162.1"/>
    <property type="molecule type" value="Genomic_DNA"/>
</dbReference>
<feature type="compositionally biased region" description="Low complexity" evidence="2">
    <location>
        <begin position="190"/>
        <end position="208"/>
    </location>
</feature>
<evidence type="ECO:0000313" key="3">
    <source>
        <dbReference type="EMBL" id="GBN54162.1"/>
    </source>
</evidence>
<feature type="compositionally biased region" description="Polar residues" evidence="2">
    <location>
        <begin position="432"/>
        <end position="441"/>
    </location>
</feature>
<dbReference type="GO" id="GO:0016538">
    <property type="term" value="F:cyclin-dependent protein serine/threonine kinase regulator activity"/>
    <property type="evidence" value="ECO:0007669"/>
    <property type="project" value="InterPro"/>
</dbReference>
<keyword evidence="1" id="KW-0195">Cyclin</keyword>
<proteinExistence type="predicted"/>
<reference evidence="3 4" key="1">
    <citation type="journal article" date="2019" name="Sci. Rep.">
        <title>Orb-weaving spider Araneus ventricosus genome elucidates the spidroin gene catalogue.</title>
        <authorList>
            <person name="Kono N."/>
            <person name="Nakamura H."/>
            <person name="Ohtoshi R."/>
            <person name="Moran D.A.P."/>
            <person name="Shinohara A."/>
            <person name="Yoshida Y."/>
            <person name="Fujiwara M."/>
            <person name="Mori M."/>
            <person name="Tomita M."/>
            <person name="Arakawa K."/>
        </authorList>
    </citation>
    <scope>NUCLEOTIDE SEQUENCE [LARGE SCALE GENOMIC DNA]</scope>
</reference>
<sequence>MFFSFEDVDRKKISMVAVFVAAKSQREFRELERLIKATYVCNDRRSTPMDVKSEFYLNLKDELLSLENVLLSVLGFELDVELPHPYVVKICKLIKGSEELAAKSYHLATASAYAKARRDPVSDNDQCTESRKQSREASLGVETPLATGRASVSAYINTLVYDTFIDSAEELVVRITDGSKHVPRHIDNIPSLPGPSGSVSSGASTSNSNRPTVVPIEDTISIAIKKQKDPSPGPSNAEYINDAKEKKPVVVKKEPESSEQEEKTHLSVLPPKPSIPSEHQPTSHHALQIPNEHLLSACNESVELPEEKLQPPPPPLPQHQPQTPSPAVHVPNEHSSSKKSSKESLESSSSRKHESEHFSKSKISSSGNNSSNHSEPTSSGIVVKIRRDLISLSGLDCNQKCTPHVKAKSPEKPLNIKLPKPPPPLDSPEAENSSTPTSQKIVLTEDKSGSVSYSTSHSSEHRESRKRSLSGAVPDGSHRDHKNSVEPSIKYPKTEQYQKIHSGDQRTNKVSQLAPL</sequence>
<evidence type="ECO:0008006" key="5">
    <source>
        <dbReference type="Google" id="ProtNLM"/>
    </source>
</evidence>
<dbReference type="GO" id="GO:0006357">
    <property type="term" value="P:regulation of transcription by RNA polymerase II"/>
    <property type="evidence" value="ECO:0007669"/>
    <property type="project" value="InterPro"/>
</dbReference>
<accession>A0A4Y2PSQ5</accession>
<feature type="region of interest" description="Disordered" evidence="2">
    <location>
        <begin position="302"/>
        <end position="380"/>
    </location>
</feature>
<feature type="region of interest" description="Disordered" evidence="2">
    <location>
        <begin position="182"/>
        <end position="284"/>
    </location>
</feature>
<feature type="compositionally biased region" description="Basic and acidic residues" evidence="2">
    <location>
        <begin position="241"/>
        <end position="265"/>
    </location>
</feature>
<evidence type="ECO:0000313" key="4">
    <source>
        <dbReference type="Proteomes" id="UP000499080"/>
    </source>
</evidence>
<dbReference type="InterPro" id="IPR043198">
    <property type="entry name" value="Cyclin/Ssn8"/>
</dbReference>
<evidence type="ECO:0000256" key="2">
    <source>
        <dbReference type="SAM" id="MobiDB-lite"/>
    </source>
</evidence>
<feature type="compositionally biased region" description="Low complexity" evidence="2">
    <location>
        <begin position="361"/>
        <end position="375"/>
    </location>
</feature>
<dbReference type="SUPFAM" id="SSF47954">
    <property type="entry name" value="Cyclin-like"/>
    <property type="match status" value="1"/>
</dbReference>
<feature type="region of interest" description="Disordered" evidence="2">
    <location>
        <begin position="394"/>
        <end position="516"/>
    </location>
</feature>
<dbReference type="PANTHER" id="PTHR10026">
    <property type="entry name" value="CYCLIN"/>
    <property type="match status" value="1"/>
</dbReference>
<gene>
    <name evidence="3" type="ORF">AVEN_109708_1</name>
</gene>
<dbReference type="AlphaFoldDB" id="A0A4Y2PSQ5"/>
<dbReference type="Proteomes" id="UP000499080">
    <property type="component" value="Unassembled WGS sequence"/>
</dbReference>
<name>A0A4Y2PSQ5_ARAVE</name>
<feature type="compositionally biased region" description="Basic and acidic residues" evidence="2">
    <location>
        <begin position="331"/>
        <end position="359"/>
    </location>
</feature>
<organism evidence="3 4">
    <name type="scientific">Araneus ventricosus</name>
    <name type="common">Orbweaver spider</name>
    <name type="synonym">Epeira ventricosa</name>
    <dbReference type="NCBI Taxonomy" id="182803"/>
    <lineage>
        <taxon>Eukaryota</taxon>
        <taxon>Metazoa</taxon>
        <taxon>Ecdysozoa</taxon>
        <taxon>Arthropoda</taxon>
        <taxon>Chelicerata</taxon>
        <taxon>Arachnida</taxon>
        <taxon>Araneae</taxon>
        <taxon>Araneomorphae</taxon>
        <taxon>Entelegynae</taxon>
        <taxon>Araneoidea</taxon>
        <taxon>Araneidae</taxon>
        <taxon>Araneus</taxon>
    </lineage>
</organism>